<organism evidence="1 2">
    <name type="scientific">Paraglomus occultum</name>
    <dbReference type="NCBI Taxonomy" id="144539"/>
    <lineage>
        <taxon>Eukaryota</taxon>
        <taxon>Fungi</taxon>
        <taxon>Fungi incertae sedis</taxon>
        <taxon>Mucoromycota</taxon>
        <taxon>Glomeromycotina</taxon>
        <taxon>Glomeromycetes</taxon>
        <taxon>Paraglomerales</taxon>
        <taxon>Paraglomeraceae</taxon>
        <taxon>Paraglomus</taxon>
    </lineage>
</organism>
<evidence type="ECO:0000313" key="2">
    <source>
        <dbReference type="Proteomes" id="UP000789572"/>
    </source>
</evidence>
<dbReference type="EMBL" id="CAJVPJ010003320">
    <property type="protein sequence ID" value="CAG8638394.1"/>
    <property type="molecule type" value="Genomic_DNA"/>
</dbReference>
<dbReference type="Proteomes" id="UP000789572">
    <property type="component" value="Unassembled WGS sequence"/>
</dbReference>
<evidence type="ECO:0000313" key="1">
    <source>
        <dbReference type="EMBL" id="CAG8638394.1"/>
    </source>
</evidence>
<keyword evidence="2" id="KW-1185">Reference proteome</keyword>
<comment type="caution">
    <text evidence="1">The sequence shown here is derived from an EMBL/GenBank/DDBJ whole genome shotgun (WGS) entry which is preliminary data.</text>
</comment>
<feature type="non-terminal residue" evidence="1">
    <location>
        <position position="1"/>
    </location>
</feature>
<proteinExistence type="predicted"/>
<sequence length="196" mass="21812">AAIPLNETQNLSLSRRQAETCTDPHYPVWRSAHCKTETTILHICEATDFPGSYTSIEQPCPQESVCVDFIRPDSTPIAACLSKSSREQWNNDPDRRGILCSNERSFRVGANVLTFGMTTYDANANPIQVEYLDVSVNGHALMPSWNDNHYTKIYNNYVANQLIKFCFMAGSDALVTAFAWALVPGTNNGLMALDLE</sequence>
<gene>
    <name evidence="1" type="ORF">POCULU_LOCUS9282</name>
</gene>
<reference evidence="1" key="1">
    <citation type="submission" date="2021-06" db="EMBL/GenBank/DDBJ databases">
        <authorList>
            <person name="Kallberg Y."/>
            <person name="Tangrot J."/>
            <person name="Rosling A."/>
        </authorList>
    </citation>
    <scope>NUCLEOTIDE SEQUENCE</scope>
    <source>
        <strain evidence="1">IA702</strain>
    </source>
</reference>
<accession>A0A9N9GY82</accession>
<dbReference type="AlphaFoldDB" id="A0A9N9GY82"/>
<dbReference type="OrthoDB" id="2311239at2759"/>
<protein>
    <submittedName>
        <fullName evidence="1">2318_t:CDS:1</fullName>
    </submittedName>
</protein>
<name>A0A9N9GY82_9GLOM</name>